<organism evidence="13 14">
    <name type="scientific">Tepidimonas charontis</name>
    <dbReference type="NCBI Taxonomy" id="2267262"/>
    <lineage>
        <taxon>Bacteria</taxon>
        <taxon>Pseudomonadati</taxon>
        <taxon>Pseudomonadota</taxon>
        <taxon>Betaproteobacteria</taxon>
        <taxon>Burkholderiales</taxon>
        <taxon>Tepidimonas</taxon>
    </lineage>
</organism>
<dbReference type="InterPro" id="IPR022695">
    <property type="entry name" value="Histidinol_DH_monofunct"/>
</dbReference>
<evidence type="ECO:0000256" key="1">
    <source>
        <dbReference type="ARBA" id="ARBA00010178"/>
    </source>
</evidence>
<keyword evidence="2 6" id="KW-0479">Metal-binding</keyword>
<reference evidence="13 14" key="1">
    <citation type="submission" date="2019-07" db="EMBL/GenBank/DDBJ databases">
        <title>Tepidimonas charontis SPSP-6 draft genome.</title>
        <authorList>
            <person name="Da Costa M.S."/>
            <person name="Froufe H.J.C."/>
            <person name="Egas C."/>
            <person name="Albuquerque L."/>
        </authorList>
    </citation>
    <scope>NUCLEOTIDE SEQUENCE [LARGE SCALE GENOMIC DNA]</scope>
    <source>
        <strain evidence="13 14">SPSP-6</strain>
    </source>
</reference>
<comment type="similarity">
    <text evidence="1 6 7 12">Belongs to the histidinol dehydrogenase family.</text>
</comment>
<feature type="binding site" evidence="6 10">
    <location>
        <position position="272"/>
    </location>
    <ligand>
        <name>substrate</name>
    </ligand>
</feature>
<feature type="binding site" evidence="6 10">
    <location>
        <position position="275"/>
    </location>
    <ligand>
        <name>substrate</name>
    </ligand>
</feature>
<evidence type="ECO:0000256" key="12">
    <source>
        <dbReference type="RuleBase" id="RU004175"/>
    </source>
</evidence>
<dbReference type="InterPro" id="IPR012131">
    <property type="entry name" value="Hstdl_DH"/>
</dbReference>
<feature type="binding site" evidence="6 11">
    <location>
        <position position="374"/>
    </location>
    <ligand>
        <name>Zn(2+)</name>
        <dbReference type="ChEBI" id="CHEBI:29105"/>
    </ligand>
</feature>
<dbReference type="GO" id="GO:0000105">
    <property type="term" value="P:L-histidine biosynthetic process"/>
    <property type="evidence" value="ECO:0007669"/>
    <property type="project" value="UniProtKB-UniRule"/>
</dbReference>
<feature type="binding site" evidence="6 10">
    <location>
        <position position="250"/>
    </location>
    <ligand>
        <name>substrate</name>
    </ligand>
</feature>
<dbReference type="EC" id="1.1.1.23" evidence="6"/>
<feature type="binding site" evidence="6 11">
    <location>
        <position position="272"/>
    </location>
    <ligand>
        <name>Zn(2+)</name>
        <dbReference type="ChEBI" id="CHEBI:29105"/>
    </ligand>
</feature>
<feature type="binding site" evidence="6 11">
    <location>
        <position position="275"/>
    </location>
    <ligand>
        <name>Zn(2+)</name>
        <dbReference type="ChEBI" id="CHEBI:29105"/>
    </ligand>
</feature>
<evidence type="ECO:0000256" key="6">
    <source>
        <dbReference type="HAMAP-Rule" id="MF_01024"/>
    </source>
</evidence>
<evidence type="ECO:0000256" key="4">
    <source>
        <dbReference type="ARBA" id="ARBA00023002"/>
    </source>
</evidence>
<dbReference type="AlphaFoldDB" id="A0A554XJI4"/>
<dbReference type="GO" id="GO:0051287">
    <property type="term" value="F:NAD binding"/>
    <property type="evidence" value="ECO:0007669"/>
    <property type="project" value="InterPro"/>
</dbReference>
<comment type="caution">
    <text evidence="13">The sequence shown here is derived from an EMBL/GenBank/DDBJ whole genome shotgun (WGS) entry which is preliminary data.</text>
</comment>
<keyword evidence="6" id="KW-0028">Amino-acid biosynthesis</keyword>
<dbReference type="PIRSF" id="PIRSF000099">
    <property type="entry name" value="Histidinol_dh"/>
    <property type="match status" value="1"/>
</dbReference>
<dbReference type="FunFam" id="3.40.50.1980:FF:000001">
    <property type="entry name" value="Histidinol dehydrogenase"/>
    <property type="match status" value="1"/>
</dbReference>
<protein>
    <recommendedName>
        <fullName evidence="6">Histidinol dehydrogenase</fullName>
        <shortName evidence="6">HDH</shortName>
        <ecNumber evidence="6">1.1.1.23</ecNumber>
    </recommendedName>
</protein>
<comment type="function">
    <text evidence="6">Catalyzes the sequential NAD-dependent oxidations of L-histidinol to L-histidinaldehyde and then to L-histidine.</text>
</comment>
<evidence type="ECO:0000256" key="2">
    <source>
        <dbReference type="ARBA" id="ARBA00022723"/>
    </source>
</evidence>
<evidence type="ECO:0000313" key="14">
    <source>
        <dbReference type="Proteomes" id="UP000318294"/>
    </source>
</evidence>
<dbReference type="EMBL" id="VJON01000003">
    <property type="protein sequence ID" value="TSE35996.1"/>
    <property type="molecule type" value="Genomic_DNA"/>
</dbReference>
<keyword evidence="5 6" id="KW-0368">Histidine biosynthesis</keyword>
<evidence type="ECO:0000256" key="10">
    <source>
        <dbReference type="PIRSR" id="PIRSR000099-3"/>
    </source>
</evidence>
<dbReference type="PRINTS" id="PR00083">
    <property type="entry name" value="HOLDHDRGNASE"/>
</dbReference>
<evidence type="ECO:0000256" key="7">
    <source>
        <dbReference type="PIRNR" id="PIRNR000099"/>
    </source>
</evidence>
<keyword evidence="6 9" id="KW-0520">NAD</keyword>
<feature type="active site" description="Proton acceptor" evidence="6 8">
    <location>
        <position position="340"/>
    </location>
</feature>
<feature type="binding site" evidence="6 10">
    <location>
        <position position="374"/>
    </location>
    <ligand>
        <name>substrate</name>
    </ligand>
</feature>
<evidence type="ECO:0000256" key="9">
    <source>
        <dbReference type="PIRSR" id="PIRSR000099-2"/>
    </source>
</evidence>
<feature type="binding site" evidence="6 10">
    <location>
        <position position="433"/>
    </location>
    <ligand>
        <name>substrate</name>
    </ligand>
</feature>
<dbReference type="SUPFAM" id="SSF53720">
    <property type="entry name" value="ALDH-like"/>
    <property type="match status" value="1"/>
</dbReference>
<comment type="pathway">
    <text evidence="6">Amino-acid biosynthesis; L-histidine biosynthesis; L-histidine from 5-phospho-alpha-D-ribose 1-diphosphate: step 9/9.</text>
</comment>
<dbReference type="InterPro" id="IPR001692">
    <property type="entry name" value="Histidinol_DH_CS"/>
</dbReference>
<dbReference type="Pfam" id="PF00815">
    <property type="entry name" value="Histidinol_dh"/>
    <property type="match status" value="1"/>
</dbReference>
<dbReference type="Gene3D" id="1.20.5.1300">
    <property type="match status" value="1"/>
</dbReference>
<feature type="active site" description="Proton acceptor" evidence="6 8">
    <location>
        <position position="341"/>
    </location>
</feature>
<feature type="binding site" evidence="6 11">
    <location>
        <position position="433"/>
    </location>
    <ligand>
        <name>Zn(2+)</name>
        <dbReference type="ChEBI" id="CHEBI:29105"/>
    </ligand>
</feature>
<feature type="binding site" evidence="6 10">
    <location>
        <position position="341"/>
    </location>
    <ligand>
        <name>substrate</name>
    </ligand>
</feature>
<feature type="binding site" evidence="6 10">
    <location>
        <position position="428"/>
    </location>
    <ligand>
        <name>substrate</name>
    </ligand>
</feature>
<dbReference type="GO" id="GO:0004399">
    <property type="term" value="F:histidinol dehydrogenase activity"/>
    <property type="evidence" value="ECO:0007669"/>
    <property type="project" value="UniProtKB-UniRule"/>
</dbReference>
<dbReference type="GO" id="GO:0005829">
    <property type="term" value="C:cytosol"/>
    <property type="evidence" value="ECO:0007669"/>
    <property type="project" value="TreeGrafter"/>
</dbReference>
<dbReference type="Gene3D" id="3.40.50.1980">
    <property type="entry name" value="Nitrogenase molybdenum iron protein domain"/>
    <property type="match status" value="2"/>
</dbReference>
<comment type="catalytic activity">
    <reaction evidence="6">
        <text>L-histidinol + 2 NAD(+) + H2O = L-histidine + 2 NADH + 3 H(+)</text>
        <dbReference type="Rhea" id="RHEA:20641"/>
        <dbReference type="ChEBI" id="CHEBI:15377"/>
        <dbReference type="ChEBI" id="CHEBI:15378"/>
        <dbReference type="ChEBI" id="CHEBI:57540"/>
        <dbReference type="ChEBI" id="CHEBI:57595"/>
        <dbReference type="ChEBI" id="CHEBI:57699"/>
        <dbReference type="ChEBI" id="CHEBI:57945"/>
        <dbReference type="EC" id="1.1.1.23"/>
    </reaction>
</comment>
<evidence type="ECO:0000256" key="8">
    <source>
        <dbReference type="PIRSR" id="PIRSR000099-1"/>
    </source>
</evidence>
<evidence type="ECO:0000256" key="3">
    <source>
        <dbReference type="ARBA" id="ARBA00022833"/>
    </source>
</evidence>
<dbReference type="InterPro" id="IPR016161">
    <property type="entry name" value="Ald_DH/histidinol_DH"/>
</dbReference>
<gene>
    <name evidence="6 13" type="primary">hisD</name>
    <name evidence="13" type="ORF">Tchar_00351</name>
</gene>
<dbReference type="CDD" id="cd06572">
    <property type="entry name" value="Histidinol_dh"/>
    <property type="match status" value="1"/>
</dbReference>
<evidence type="ECO:0000256" key="5">
    <source>
        <dbReference type="ARBA" id="ARBA00023102"/>
    </source>
</evidence>
<dbReference type="OrthoDB" id="9805269at2"/>
<comment type="cofactor">
    <cofactor evidence="6 11">
        <name>Zn(2+)</name>
        <dbReference type="ChEBI" id="CHEBI:29105"/>
    </cofactor>
    <text evidence="6 11">Binds 1 zinc ion per subunit.</text>
</comment>
<accession>A0A554XJI4</accession>
<keyword evidence="3 6" id="KW-0862">Zinc</keyword>
<name>A0A554XJI4_9BURK</name>
<dbReference type="NCBIfam" id="TIGR00069">
    <property type="entry name" value="hisD"/>
    <property type="match status" value="1"/>
</dbReference>
<keyword evidence="4 6" id="KW-0560">Oxidoreductase</keyword>
<feature type="binding site" evidence="6 9">
    <location>
        <position position="143"/>
    </location>
    <ligand>
        <name>NAD(+)</name>
        <dbReference type="ChEBI" id="CHEBI:57540"/>
    </ligand>
</feature>
<feature type="binding site" evidence="6 9">
    <location>
        <position position="227"/>
    </location>
    <ligand>
        <name>NAD(+)</name>
        <dbReference type="ChEBI" id="CHEBI:57540"/>
    </ligand>
</feature>
<keyword evidence="14" id="KW-1185">Reference proteome</keyword>
<dbReference type="FunFam" id="3.40.50.1980:FF:000026">
    <property type="entry name" value="Histidinol dehydrogenase"/>
    <property type="match status" value="1"/>
</dbReference>
<dbReference type="PANTHER" id="PTHR21256">
    <property type="entry name" value="HISTIDINOL DEHYDROGENASE HDH"/>
    <property type="match status" value="1"/>
</dbReference>
<dbReference type="RefSeq" id="WP_144327381.1">
    <property type="nucleotide sequence ID" value="NZ_VJON01000003.1"/>
</dbReference>
<evidence type="ECO:0000256" key="11">
    <source>
        <dbReference type="PIRSR" id="PIRSR000099-4"/>
    </source>
</evidence>
<dbReference type="PROSITE" id="PS00611">
    <property type="entry name" value="HISOL_DEHYDROGENASE"/>
    <property type="match status" value="1"/>
</dbReference>
<dbReference type="PANTHER" id="PTHR21256:SF2">
    <property type="entry name" value="HISTIDINE BIOSYNTHESIS TRIFUNCTIONAL PROTEIN"/>
    <property type="match status" value="1"/>
</dbReference>
<evidence type="ECO:0000313" key="13">
    <source>
        <dbReference type="EMBL" id="TSE35996.1"/>
    </source>
</evidence>
<dbReference type="GO" id="GO:0008270">
    <property type="term" value="F:zinc ion binding"/>
    <property type="evidence" value="ECO:0007669"/>
    <property type="project" value="UniProtKB-UniRule"/>
</dbReference>
<sequence>MSTAEPLLARPLRLDTTEPDFEARLAARLHWSAETDAAIEQRVAAIVADVRARGDAAVLEYTRRFDAIEAASVAELELGADALRAAFDAIPAAQREALQQAAGRIRRYHEAQLQACGRSWSYRDPDGTLLGQKVTPLDRVGIYVPGGKAAYPSSVLMNAIPAHVAGVPEIVMVVPTPRGERNPLVLAAAHVAGVSRAFAIGGAQAVAALAYGTATIPQVDKITGPGNAYVASAKKHVFGTVGIDMIAGPSEILVLADGSTPPDWVAMDLFSQAEHDELAQSILLCPDAAYLDAVQAAIDRLLPTLPRAAIIAASLNGRGALIRTRSMEEACALSNRIAPEHLEVASREPQRWEPLLRHAGAIFLGAYTSESLGDYCAGPNHVLPTSGTARFSSPLGVYDFQKRSSLIEVSAAGAQSLGRIASVLAHGEGLQAHARAAELRLDAEGRA</sequence>
<dbReference type="Proteomes" id="UP000318294">
    <property type="component" value="Unassembled WGS sequence"/>
</dbReference>
<dbReference type="UniPathway" id="UPA00031">
    <property type="reaction ID" value="UER00014"/>
</dbReference>
<proteinExistence type="inferred from homology"/>
<dbReference type="HAMAP" id="MF_01024">
    <property type="entry name" value="HisD"/>
    <property type="match status" value="1"/>
</dbReference>
<feature type="binding site" evidence="6 9">
    <location>
        <position position="204"/>
    </location>
    <ligand>
        <name>NAD(+)</name>
        <dbReference type="ChEBI" id="CHEBI:57540"/>
    </ligand>
</feature>